<evidence type="ECO:0000256" key="8">
    <source>
        <dbReference type="RuleBase" id="RU361189"/>
    </source>
</evidence>
<feature type="transmembrane region" description="Helical" evidence="8">
    <location>
        <begin position="344"/>
        <end position="365"/>
    </location>
</feature>
<organism evidence="9">
    <name type="scientific">Graphocephala atropunctata</name>
    <dbReference type="NCBI Taxonomy" id="36148"/>
    <lineage>
        <taxon>Eukaryota</taxon>
        <taxon>Metazoa</taxon>
        <taxon>Ecdysozoa</taxon>
        <taxon>Arthropoda</taxon>
        <taxon>Hexapoda</taxon>
        <taxon>Insecta</taxon>
        <taxon>Pterygota</taxon>
        <taxon>Neoptera</taxon>
        <taxon>Paraneoptera</taxon>
        <taxon>Hemiptera</taxon>
        <taxon>Auchenorrhyncha</taxon>
        <taxon>Membracoidea</taxon>
        <taxon>Cicadellidae</taxon>
        <taxon>Cicadellinae</taxon>
        <taxon>Cicadellini</taxon>
        <taxon>Graphocephala</taxon>
    </lineage>
</organism>
<dbReference type="PANTHER" id="PTHR11629:SF61">
    <property type="entry name" value="V-TYPE PROTON ATPASE SUBUNIT A"/>
    <property type="match status" value="1"/>
</dbReference>
<reference evidence="9" key="1">
    <citation type="submission" date="2015-11" db="EMBL/GenBank/DDBJ databases">
        <title>De novo transcriptome assembly of four potential Pierce s Disease insect vectors from Arizona vineyards.</title>
        <authorList>
            <person name="Tassone E.E."/>
        </authorList>
    </citation>
    <scope>NUCLEOTIDE SEQUENCE</scope>
</reference>
<dbReference type="GO" id="GO:0016471">
    <property type="term" value="C:vacuolar proton-transporting V-type ATPase complex"/>
    <property type="evidence" value="ECO:0007669"/>
    <property type="project" value="TreeGrafter"/>
</dbReference>
<accession>A0A1B6KJ67</accession>
<dbReference type="InterPro" id="IPR002490">
    <property type="entry name" value="V-ATPase_116kDa_su"/>
</dbReference>
<feature type="transmembrane region" description="Helical" evidence="8">
    <location>
        <begin position="257"/>
        <end position="276"/>
    </location>
</feature>
<comment type="subcellular location">
    <subcellularLocation>
        <location evidence="1">Membrane</location>
        <topology evidence="1">Multi-pass membrane protein</topology>
    </subcellularLocation>
</comment>
<evidence type="ECO:0000313" key="9">
    <source>
        <dbReference type="EMBL" id="JAT11493.1"/>
    </source>
</evidence>
<keyword evidence="6 8" id="KW-0406">Ion transport</keyword>
<sequence length="619" mass="71078">WILQRFFYIHLPQKDVSSRDPQTGLPVEKTIFVVFYQGDELKSRVKKVCSGFHASFYPCPSSYTERMDMIKGVKARIEDLTTVLNQTREHRQRVLSTVAKELHNWSIMVRKMKAVYHTLNLFNMDVSRKCLIGECWVPVKEIDKVQAALIEGGKVSGSSIASFLNVLHTDEEPPTYFRTNKFTNGFHALIEAYGVASYREVNPGLYTIITFPFLFAVMFGDAGHGVILSLFGGFMLWKEKSFMNKKSTNEIWNMMFGGRYIIFLMGLFSIYTGLIYNDIFSKMGNIFGTHWRFNYTSADLNGNPDLQLDPVTMYTQDPYWFGLDPVWQSASNKIIFQNSFKMKLSIIIGVIHMVFGVCMSVVNHGYFGNGMYVILEFLPQVLFLVLLFAYMCVLMFMKWVLYGPPDHKSIYCAPSVLITFINMMLFKNSNDGQDPKYLGCDPYMYPNQNNIQMGLVLVAVLCIPFMLLGKPIYLLCCGGLKKHLKEGEEPEPAGEIWIHQAIHTVEYILSTISHTASYLRLWALSLAHAQLSEVLWQMVFNMGLVTGIEYYGGIIIYIFFAFWAFGTIAILILMEGLSAFLHTLRLHWVEFCSKFYSGNGYLFIPFSFKRIINQEDEEE</sequence>
<evidence type="ECO:0000256" key="4">
    <source>
        <dbReference type="ARBA" id="ARBA00022692"/>
    </source>
</evidence>
<evidence type="ECO:0000256" key="6">
    <source>
        <dbReference type="ARBA" id="ARBA00023065"/>
    </source>
</evidence>
<dbReference type="GO" id="GO:0033179">
    <property type="term" value="C:proton-transporting V-type ATPase, V0 domain"/>
    <property type="evidence" value="ECO:0007669"/>
    <property type="project" value="InterPro"/>
</dbReference>
<keyword evidence="4 8" id="KW-0812">Transmembrane</keyword>
<feature type="transmembrane region" description="Helical" evidence="8">
    <location>
        <begin position="377"/>
        <end position="397"/>
    </location>
</feature>
<dbReference type="GO" id="GO:0046961">
    <property type="term" value="F:proton-transporting ATPase activity, rotational mechanism"/>
    <property type="evidence" value="ECO:0007669"/>
    <property type="project" value="InterPro"/>
</dbReference>
<dbReference type="PANTHER" id="PTHR11629">
    <property type="entry name" value="VACUOLAR PROTON ATPASES"/>
    <property type="match status" value="1"/>
</dbReference>
<feature type="non-terminal residue" evidence="9">
    <location>
        <position position="1"/>
    </location>
</feature>
<dbReference type="AlphaFoldDB" id="A0A1B6KJ67"/>
<dbReference type="GO" id="GO:0007035">
    <property type="term" value="P:vacuolar acidification"/>
    <property type="evidence" value="ECO:0007669"/>
    <property type="project" value="TreeGrafter"/>
</dbReference>
<comment type="function">
    <text evidence="8">Essential component of the vacuolar proton pump (V-ATPase), a multimeric enzyme that catalyzes the translocation of protons across the membranes. Required for assembly and activity of the V-ATPase.</text>
</comment>
<feature type="transmembrane region" description="Helical" evidence="8">
    <location>
        <begin position="213"/>
        <end position="237"/>
    </location>
</feature>
<evidence type="ECO:0000256" key="3">
    <source>
        <dbReference type="ARBA" id="ARBA00022448"/>
    </source>
</evidence>
<keyword evidence="5 8" id="KW-1133">Transmembrane helix</keyword>
<gene>
    <name evidence="9" type="ORF">g.1273</name>
</gene>
<comment type="similarity">
    <text evidence="2 8">Belongs to the V-ATPase 116 kDa subunit family.</text>
</comment>
<proteinExistence type="inferred from homology"/>
<dbReference type="EMBL" id="GEBQ01028484">
    <property type="protein sequence ID" value="JAT11493.1"/>
    <property type="molecule type" value="Transcribed_RNA"/>
</dbReference>
<evidence type="ECO:0000256" key="2">
    <source>
        <dbReference type="ARBA" id="ARBA00009904"/>
    </source>
</evidence>
<dbReference type="GO" id="GO:0005886">
    <property type="term" value="C:plasma membrane"/>
    <property type="evidence" value="ECO:0007669"/>
    <property type="project" value="TreeGrafter"/>
</dbReference>
<dbReference type="Pfam" id="PF01496">
    <property type="entry name" value="V_ATPase_I"/>
    <property type="match status" value="2"/>
</dbReference>
<feature type="transmembrane region" description="Helical" evidence="8">
    <location>
        <begin position="550"/>
        <end position="574"/>
    </location>
</feature>
<name>A0A1B6KJ67_9HEMI</name>
<keyword evidence="3 8" id="KW-0813">Transport</keyword>
<evidence type="ECO:0000256" key="5">
    <source>
        <dbReference type="ARBA" id="ARBA00022989"/>
    </source>
</evidence>
<evidence type="ECO:0000256" key="1">
    <source>
        <dbReference type="ARBA" id="ARBA00004141"/>
    </source>
</evidence>
<dbReference type="GO" id="GO:0051117">
    <property type="term" value="F:ATPase binding"/>
    <property type="evidence" value="ECO:0007669"/>
    <property type="project" value="TreeGrafter"/>
</dbReference>
<evidence type="ECO:0000256" key="7">
    <source>
        <dbReference type="ARBA" id="ARBA00023136"/>
    </source>
</evidence>
<keyword evidence="8" id="KW-0375">Hydrogen ion transport</keyword>
<feature type="transmembrane region" description="Helical" evidence="8">
    <location>
        <begin position="451"/>
        <end position="476"/>
    </location>
</feature>
<keyword evidence="7 8" id="KW-0472">Membrane</keyword>
<protein>
    <recommendedName>
        <fullName evidence="8">V-type proton ATPase subunit a</fullName>
    </recommendedName>
</protein>